<dbReference type="EMBL" id="BK015056">
    <property type="protein sequence ID" value="DAD89248.1"/>
    <property type="molecule type" value="Genomic_DNA"/>
</dbReference>
<name>A0A8S5N444_9VIRU</name>
<organism evidence="1">
    <name type="scientific">Microviridae sp. ctNWS1</name>
    <dbReference type="NCBI Taxonomy" id="2826733"/>
    <lineage>
        <taxon>Viruses</taxon>
        <taxon>Monodnaviria</taxon>
        <taxon>Sangervirae</taxon>
        <taxon>Phixviricota</taxon>
        <taxon>Malgrandaviricetes</taxon>
        <taxon>Petitvirales</taxon>
        <taxon>Microviridae</taxon>
    </lineage>
</organism>
<sequence length="73" mass="8303">MPLPRKSCRPKKRLYGNLYGNDIINSTSISIRKGNMRSPVFPANKIVKMIVLNNQNGHFARFGFPSHRIGPSY</sequence>
<reference evidence="1" key="1">
    <citation type="journal article" date="2021" name="Proc. Natl. Acad. Sci. U.S.A.">
        <title>A Catalog of Tens of Thousands of Viruses from Human Metagenomes Reveals Hidden Associations with Chronic Diseases.</title>
        <authorList>
            <person name="Tisza M.J."/>
            <person name="Buck C.B."/>
        </authorList>
    </citation>
    <scope>NUCLEOTIDE SEQUENCE</scope>
    <source>
        <strain evidence="1">CtNWS1</strain>
    </source>
</reference>
<accession>A0A8S5N444</accession>
<proteinExistence type="predicted"/>
<evidence type="ECO:0000313" key="1">
    <source>
        <dbReference type="EMBL" id="DAD89248.1"/>
    </source>
</evidence>
<protein>
    <submittedName>
        <fullName evidence="1">Uncharacterized protein</fullName>
    </submittedName>
</protein>